<dbReference type="EMBL" id="LN719819">
    <property type="protein sequence ID" value="CEP08641.1"/>
    <property type="molecule type" value="Genomic_DNA"/>
</dbReference>
<dbReference type="Proteomes" id="UP000054107">
    <property type="component" value="Unassembled WGS sequence"/>
</dbReference>
<feature type="non-terminal residue" evidence="1">
    <location>
        <position position="94"/>
    </location>
</feature>
<dbReference type="AlphaFoldDB" id="A0A0B7MRJ6"/>
<sequence>MIPNTTLKTLLNGALGSSVPILVVEIRPKHDFTKFRPHRPMASTEIDKHTILVRLMEPQFDKLRPILSFDPKLCRAVSQQNIMRLKHGSLLEFV</sequence>
<protein>
    <submittedName>
        <fullName evidence="1">Uncharacterized protein</fullName>
    </submittedName>
</protein>
<gene>
    <name evidence="1" type="primary">PARPA_01982.1 scaffold 1969</name>
</gene>
<evidence type="ECO:0000313" key="2">
    <source>
        <dbReference type="Proteomes" id="UP000054107"/>
    </source>
</evidence>
<reference evidence="1 2" key="1">
    <citation type="submission" date="2014-09" db="EMBL/GenBank/DDBJ databases">
        <authorList>
            <person name="Ellenberger Sabrina"/>
        </authorList>
    </citation>
    <scope>NUCLEOTIDE SEQUENCE [LARGE SCALE GENOMIC DNA]</scope>
    <source>
        <strain evidence="1 2">CBS 412.66</strain>
    </source>
</reference>
<keyword evidence="2" id="KW-1185">Reference proteome</keyword>
<organism evidence="1 2">
    <name type="scientific">Parasitella parasitica</name>
    <dbReference type="NCBI Taxonomy" id="35722"/>
    <lineage>
        <taxon>Eukaryota</taxon>
        <taxon>Fungi</taxon>
        <taxon>Fungi incertae sedis</taxon>
        <taxon>Mucoromycota</taxon>
        <taxon>Mucoromycotina</taxon>
        <taxon>Mucoromycetes</taxon>
        <taxon>Mucorales</taxon>
        <taxon>Mucorineae</taxon>
        <taxon>Mucoraceae</taxon>
        <taxon>Parasitella</taxon>
    </lineage>
</organism>
<proteinExistence type="predicted"/>
<name>A0A0B7MRJ6_9FUNG</name>
<evidence type="ECO:0000313" key="1">
    <source>
        <dbReference type="EMBL" id="CEP08641.1"/>
    </source>
</evidence>
<accession>A0A0B7MRJ6</accession>